<evidence type="ECO:0000256" key="1">
    <source>
        <dbReference type="SAM" id="MobiDB-lite"/>
    </source>
</evidence>
<accession>A0ABR4PSQ5</accession>
<dbReference type="EMBL" id="JBFCZG010000002">
    <property type="protein sequence ID" value="KAL3426373.1"/>
    <property type="molecule type" value="Genomic_DNA"/>
</dbReference>
<evidence type="ECO:0000313" key="2">
    <source>
        <dbReference type="EMBL" id="KAL3426373.1"/>
    </source>
</evidence>
<proteinExistence type="predicted"/>
<sequence>MMWDYVLYVTSRFSSTRRHSPRLVSRFTALLRYISSGFPLPIAMASSGSWDSYENPYTGYPRHRDATSSTQNPSRWTSPGIYMNLEFGVSFSHRDAPHTANFKYATRGMEERMLRQHQSQQPQPAILMQPYGQLQQQQQQPHRERAAQPHHQHPQPALRTQRRRLGVRGRYPHERGRSAPPTLEERHLLNPPVRPVHTGSFPLEERERDRPLPPLPSTFRLGEPDLPWATPTFVPSPTPSPSESEYEDPTTLSMRLDGESLRGEDPQRVRDMETLHQAMMTIDSLEEGGWDAWSGDSFGDTGMPRGPRGLGWAVSSDDHAPTAAQASVRPPPLAPPPYVVSQWEEMYGGYYRPGRPRSSG</sequence>
<feature type="region of interest" description="Disordered" evidence="1">
    <location>
        <begin position="132"/>
        <end position="250"/>
    </location>
</feature>
<evidence type="ECO:0000313" key="3">
    <source>
        <dbReference type="Proteomes" id="UP001629113"/>
    </source>
</evidence>
<feature type="compositionally biased region" description="Basic and acidic residues" evidence="1">
    <location>
        <begin position="171"/>
        <end position="188"/>
    </location>
</feature>
<protein>
    <submittedName>
        <fullName evidence="2">Uncharacterized protein</fullName>
    </submittedName>
</protein>
<gene>
    <name evidence="2" type="ORF">PVAG01_03164</name>
</gene>
<feature type="region of interest" description="Disordered" evidence="1">
    <location>
        <begin position="310"/>
        <end position="335"/>
    </location>
</feature>
<reference evidence="2 3" key="1">
    <citation type="submission" date="2024-06" db="EMBL/GenBank/DDBJ databases">
        <title>Complete genome of Phlyctema vagabunda strain 19-DSS-EL-015.</title>
        <authorList>
            <person name="Fiorenzani C."/>
        </authorList>
    </citation>
    <scope>NUCLEOTIDE SEQUENCE [LARGE SCALE GENOMIC DNA]</scope>
    <source>
        <strain evidence="2 3">19-DSS-EL-015</strain>
    </source>
</reference>
<organism evidence="2 3">
    <name type="scientific">Phlyctema vagabunda</name>
    <dbReference type="NCBI Taxonomy" id="108571"/>
    <lineage>
        <taxon>Eukaryota</taxon>
        <taxon>Fungi</taxon>
        <taxon>Dikarya</taxon>
        <taxon>Ascomycota</taxon>
        <taxon>Pezizomycotina</taxon>
        <taxon>Leotiomycetes</taxon>
        <taxon>Helotiales</taxon>
        <taxon>Dermateaceae</taxon>
        <taxon>Phlyctema</taxon>
    </lineage>
</organism>
<keyword evidence="3" id="KW-1185">Reference proteome</keyword>
<dbReference type="Proteomes" id="UP001629113">
    <property type="component" value="Unassembled WGS sequence"/>
</dbReference>
<comment type="caution">
    <text evidence="2">The sequence shown here is derived from an EMBL/GenBank/DDBJ whole genome shotgun (WGS) entry which is preliminary data.</text>
</comment>
<name>A0ABR4PSQ5_9HELO</name>